<dbReference type="InterPro" id="IPR029063">
    <property type="entry name" value="SAM-dependent_MTases_sf"/>
</dbReference>
<dbReference type="InterPro" id="IPR000682">
    <property type="entry name" value="PCMT"/>
</dbReference>
<dbReference type="Pfam" id="PF01135">
    <property type="entry name" value="PCMT"/>
    <property type="match status" value="1"/>
</dbReference>
<protein>
    <recommendedName>
        <fullName evidence="4">Protein-L-isoaspartate O-methyltransferase</fullName>
        <ecNumber evidence="3">2.1.1.77</ecNumber>
    </recommendedName>
    <alternativeName>
        <fullName evidence="11">L-isoaspartyl protein carboxyl methyltransferase</fullName>
    </alternativeName>
    <alternativeName>
        <fullName evidence="9">Protein L-isoaspartyl methyltransferase</fullName>
    </alternativeName>
    <alternativeName>
        <fullName evidence="10">Protein-beta-aspartate methyltransferase</fullName>
    </alternativeName>
</protein>
<dbReference type="EC" id="2.1.1.77" evidence="3"/>
<keyword evidence="8" id="KW-0949">S-adenosyl-L-methionine</keyword>
<keyword evidence="14" id="KW-1185">Reference proteome</keyword>
<dbReference type="GO" id="GO:0005737">
    <property type="term" value="C:cytoplasm"/>
    <property type="evidence" value="ECO:0007669"/>
    <property type="project" value="UniProtKB-SubCell"/>
</dbReference>
<comment type="similarity">
    <text evidence="2">Belongs to the methyltransferase superfamily. L-isoaspartyl/D-aspartyl protein methyltransferase family.</text>
</comment>
<dbReference type="Proteomes" id="UP000548978">
    <property type="component" value="Unassembled WGS sequence"/>
</dbReference>
<sequence>MTIDRRRLIAGGAALAGASTLVACDEATRERLQARLNPTRTGGDTPAPSTDAPATAAAPETTDSAVSETVRMPAQPWTYEAFVAAMAASERPSSLSRAQFDAIQSRKPAAIQRIKSYLDGKFGAADPRVVQAFESVPRDFFHYAYAAQDSTAYQAYEANPKPWAIGHGSVLSDYLGQAYMTQLAEPKPTDVTLEIGTGSGFQSSLLSRIVRDSYTIEIIQPVGHAVSKIFKPLGYDNVHARVGDGYFGWPEVEGGFDTIMLTCVAQYAPPELFRQLKPGGKLIIPIGQPFRRGQVLYVYTKDADGRVRSRRDVGVFFIPMTGAMQNRPRPQGASSGG</sequence>
<evidence type="ECO:0000256" key="1">
    <source>
        <dbReference type="ARBA" id="ARBA00004496"/>
    </source>
</evidence>
<dbReference type="EMBL" id="JACIJB010000004">
    <property type="protein sequence ID" value="MBB5660565.1"/>
    <property type="molecule type" value="Genomic_DNA"/>
</dbReference>
<dbReference type="PROSITE" id="PS51257">
    <property type="entry name" value="PROKAR_LIPOPROTEIN"/>
    <property type="match status" value="1"/>
</dbReference>
<dbReference type="InterPro" id="IPR006311">
    <property type="entry name" value="TAT_signal"/>
</dbReference>
<dbReference type="Gene3D" id="3.40.50.150">
    <property type="entry name" value="Vaccinia Virus protein VP39"/>
    <property type="match status" value="1"/>
</dbReference>
<dbReference type="OrthoDB" id="9810066at2"/>
<dbReference type="PANTHER" id="PTHR11579:SF0">
    <property type="entry name" value="PROTEIN-L-ISOASPARTATE(D-ASPARTATE) O-METHYLTRANSFERASE"/>
    <property type="match status" value="1"/>
</dbReference>
<dbReference type="CDD" id="cd02440">
    <property type="entry name" value="AdoMet_MTases"/>
    <property type="match status" value="1"/>
</dbReference>
<feature type="region of interest" description="Disordered" evidence="12">
    <location>
        <begin position="35"/>
        <end position="68"/>
    </location>
</feature>
<evidence type="ECO:0000313" key="14">
    <source>
        <dbReference type="Proteomes" id="UP000548978"/>
    </source>
</evidence>
<keyword evidence="7 13" id="KW-0808">Transferase</keyword>
<accession>A0A7W9E8B7</accession>
<evidence type="ECO:0000256" key="6">
    <source>
        <dbReference type="ARBA" id="ARBA00022603"/>
    </source>
</evidence>
<evidence type="ECO:0000256" key="3">
    <source>
        <dbReference type="ARBA" id="ARBA00011890"/>
    </source>
</evidence>
<keyword evidence="6 13" id="KW-0489">Methyltransferase</keyword>
<evidence type="ECO:0000256" key="2">
    <source>
        <dbReference type="ARBA" id="ARBA00005369"/>
    </source>
</evidence>
<evidence type="ECO:0000256" key="11">
    <source>
        <dbReference type="ARBA" id="ARBA00031350"/>
    </source>
</evidence>
<feature type="compositionally biased region" description="Low complexity" evidence="12">
    <location>
        <begin position="44"/>
        <end position="65"/>
    </location>
</feature>
<evidence type="ECO:0000256" key="5">
    <source>
        <dbReference type="ARBA" id="ARBA00022490"/>
    </source>
</evidence>
<proteinExistence type="inferred from homology"/>
<keyword evidence="5" id="KW-0963">Cytoplasm</keyword>
<evidence type="ECO:0000256" key="10">
    <source>
        <dbReference type="ARBA" id="ARBA00031323"/>
    </source>
</evidence>
<dbReference type="GO" id="GO:0032259">
    <property type="term" value="P:methylation"/>
    <property type="evidence" value="ECO:0007669"/>
    <property type="project" value="UniProtKB-KW"/>
</dbReference>
<evidence type="ECO:0000256" key="8">
    <source>
        <dbReference type="ARBA" id="ARBA00022691"/>
    </source>
</evidence>
<comment type="caution">
    <text evidence="13">The sequence shown here is derived from an EMBL/GenBank/DDBJ whole genome shotgun (WGS) entry which is preliminary data.</text>
</comment>
<name>A0A7W9E8B7_9CAUL</name>
<organism evidence="13 14">
    <name type="scientific">Brevundimonas halotolerans</name>
    <dbReference type="NCBI Taxonomy" id="69670"/>
    <lineage>
        <taxon>Bacteria</taxon>
        <taxon>Pseudomonadati</taxon>
        <taxon>Pseudomonadota</taxon>
        <taxon>Alphaproteobacteria</taxon>
        <taxon>Caulobacterales</taxon>
        <taxon>Caulobacteraceae</taxon>
        <taxon>Brevundimonas</taxon>
    </lineage>
</organism>
<dbReference type="AlphaFoldDB" id="A0A7W9E8B7"/>
<dbReference type="GO" id="GO:0004719">
    <property type="term" value="F:protein-L-isoaspartate (D-aspartate) O-methyltransferase activity"/>
    <property type="evidence" value="ECO:0007669"/>
    <property type="project" value="UniProtKB-EC"/>
</dbReference>
<dbReference type="RefSeq" id="WP_123287879.1">
    <property type="nucleotide sequence ID" value="NZ_JACIJB010000004.1"/>
</dbReference>
<evidence type="ECO:0000256" key="7">
    <source>
        <dbReference type="ARBA" id="ARBA00022679"/>
    </source>
</evidence>
<evidence type="ECO:0000256" key="9">
    <source>
        <dbReference type="ARBA" id="ARBA00030757"/>
    </source>
</evidence>
<dbReference type="PANTHER" id="PTHR11579">
    <property type="entry name" value="PROTEIN-L-ISOASPARTATE O-METHYLTRANSFERASE"/>
    <property type="match status" value="1"/>
</dbReference>
<evidence type="ECO:0000313" key="13">
    <source>
        <dbReference type="EMBL" id="MBB5660565.1"/>
    </source>
</evidence>
<gene>
    <name evidence="13" type="ORF">FHS65_001311</name>
</gene>
<dbReference type="SUPFAM" id="SSF53335">
    <property type="entry name" value="S-adenosyl-L-methionine-dependent methyltransferases"/>
    <property type="match status" value="1"/>
</dbReference>
<reference evidence="13 14" key="1">
    <citation type="submission" date="2020-08" db="EMBL/GenBank/DDBJ databases">
        <title>Genomic Encyclopedia of Type Strains, Phase IV (KMG-IV): sequencing the most valuable type-strain genomes for metagenomic binning, comparative biology and taxonomic classification.</title>
        <authorList>
            <person name="Goeker M."/>
        </authorList>
    </citation>
    <scope>NUCLEOTIDE SEQUENCE [LARGE SCALE GENOMIC DNA]</scope>
    <source>
        <strain evidence="13 14">DSM 24448</strain>
    </source>
</reference>
<evidence type="ECO:0000256" key="4">
    <source>
        <dbReference type="ARBA" id="ARBA00013346"/>
    </source>
</evidence>
<dbReference type="PROSITE" id="PS51318">
    <property type="entry name" value="TAT"/>
    <property type="match status" value="1"/>
</dbReference>
<comment type="subcellular location">
    <subcellularLocation>
        <location evidence="1">Cytoplasm</location>
    </subcellularLocation>
</comment>
<evidence type="ECO:0000256" key="12">
    <source>
        <dbReference type="SAM" id="MobiDB-lite"/>
    </source>
</evidence>